<dbReference type="KEGG" id="xyk:GT347_19650"/>
<reference evidence="9 10" key="1">
    <citation type="submission" date="2020-01" db="EMBL/GenBank/DDBJ databases">
        <title>Genome sequencing of strain KACC 21265.</title>
        <authorList>
            <person name="Heo J."/>
            <person name="Kim S.-J."/>
            <person name="Kim J.-S."/>
            <person name="Hong S.-B."/>
            <person name="Kwon S.-W."/>
        </authorList>
    </citation>
    <scope>NUCLEOTIDE SEQUENCE [LARGE SCALE GENOMIC DNA]</scope>
    <source>
        <strain evidence="9 10">KACC 21265</strain>
    </source>
</reference>
<evidence type="ECO:0000313" key="10">
    <source>
        <dbReference type="Proteomes" id="UP000464787"/>
    </source>
</evidence>
<evidence type="ECO:0000256" key="4">
    <source>
        <dbReference type="ARBA" id="ARBA00022692"/>
    </source>
</evidence>
<dbReference type="PANTHER" id="PTHR34040:SF7">
    <property type="entry name" value="SURFACE PRESENTATION OF ANTIGENS PROTEIN SPAQ"/>
    <property type="match status" value="1"/>
</dbReference>
<proteinExistence type="inferred from homology"/>
<dbReference type="InterPro" id="IPR002191">
    <property type="entry name" value="Bac_export_3"/>
</dbReference>
<dbReference type="PRINTS" id="PR00952">
    <property type="entry name" value="TYPE3IMQPROT"/>
</dbReference>
<protein>
    <submittedName>
        <fullName evidence="9">EscS/YscS/HrcS family type III secretion system export apparatus protein</fullName>
    </submittedName>
</protein>
<comment type="similarity">
    <text evidence="2">Belongs to the FliQ/MopD/SpaQ family.</text>
</comment>
<dbReference type="AlphaFoldDB" id="A0A857JCA8"/>
<feature type="transmembrane region" description="Helical" evidence="8">
    <location>
        <begin position="47"/>
        <end position="65"/>
    </location>
</feature>
<evidence type="ECO:0000256" key="3">
    <source>
        <dbReference type="ARBA" id="ARBA00022475"/>
    </source>
</evidence>
<feature type="transmembrane region" description="Helical" evidence="8">
    <location>
        <begin position="7"/>
        <end position="35"/>
    </location>
</feature>
<comment type="subcellular location">
    <subcellularLocation>
        <location evidence="1">Cell membrane</location>
        <topology evidence="1">Multi-pass membrane protein</topology>
    </subcellularLocation>
</comment>
<keyword evidence="5 8" id="KW-1133">Transmembrane helix</keyword>
<keyword evidence="10" id="KW-1185">Reference proteome</keyword>
<organism evidence="9 10">
    <name type="scientific">Xylophilus rhododendri</name>
    <dbReference type="NCBI Taxonomy" id="2697032"/>
    <lineage>
        <taxon>Bacteria</taxon>
        <taxon>Pseudomonadati</taxon>
        <taxon>Pseudomonadota</taxon>
        <taxon>Betaproteobacteria</taxon>
        <taxon>Burkholderiales</taxon>
        <taxon>Xylophilus</taxon>
    </lineage>
</organism>
<dbReference type="Proteomes" id="UP000464787">
    <property type="component" value="Chromosome"/>
</dbReference>
<dbReference type="EMBL" id="CP047650">
    <property type="protein sequence ID" value="QHJ01635.1"/>
    <property type="molecule type" value="Genomic_DNA"/>
</dbReference>
<keyword evidence="4 8" id="KW-0812">Transmembrane</keyword>
<dbReference type="NCBIfam" id="TIGR01403">
    <property type="entry name" value="fliQ_rel_III"/>
    <property type="match status" value="1"/>
</dbReference>
<name>A0A857JCA8_9BURK</name>
<keyword evidence="6" id="KW-0843">Virulence</keyword>
<evidence type="ECO:0000256" key="7">
    <source>
        <dbReference type="ARBA" id="ARBA00023136"/>
    </source>
</evidence>
<evidence type="ECO:0000256" key="6">
    <source>
        <dbReference type="ARBA" id="ARBA00023026"/>
    </source>
</evidence>
<evidence type="ECO:0000313" key="9">
    <source>
        <dbReference type="EMBL" id="QHJ01635.1"/>
    </source>
</evidence>
<evidence type="ECO:0000256" key="5">
    <source>
        <dbReference type="ARBA" id="ARBA00022989"/>
    </source>
</evidence>
<sequence length="81" mass="8504">MRFTSQAMLVCLLVSLPAIVSSALIGLLVAFLQAVTSLQDASISHGIKLLVVSAVIAVTASWSGAQMVDFSQALLQAAFRR</sequence>
<dbReference type="GO" id="GO:0009306">
    <property type="term" value="P:protein secretion"/>
    <property type="evidence" value="ECO:0007669"/>
    <property type="project" value="InterPro"/>
</dbReference>
<dbReference type="InterPro" id="IPR006306">
    <property type="entry name" value="T3SS_HrpO"/>
</dbReference>
<dbReference type="GO" id="GO:0005886">
    <property type="term" value="C:plasma membrane"/>
    <property type="evidence" value="ECO:0007669"/>
    <property type="project" value="UniProtKB-SubCell"/>
</dbReference>
<evidence type="ECO:0000256" key="2">
    <source>
        <dbReference type="ARBA" id="ARBA00006156"/>
    </source>
</evidence>
<dbReference type="Pfam" id="PF01313">
    <property type="entry name" value="Bac_export_3"/>
    <property type="match status" value="1"/>
</dbReference>
<keyword evidence="3" id="KW-1003">Cell membrane</keyword>
<evidence type="ECO:0000256" key="8">
    <source>
        <dbReference type="SAM" id="Phobius"/>
    </source>
</evidence>
<evidence type="ECO:0000256" key="1">
    <source>
        <dbReference type="ARBA" id="ARBA00004651"/>
    </source>
</evidence>
<accession>A0A857JCA8</accession>
<keyword evidence="7 8" id="KW-0472">Membrane</keyword>
<gene>
    <name evidence="9" type="ORF">GT347_19650</name>
</gene>
<dbReference type="PANTHER" id="PTHR34040">
    <property type="entry name" value="FLAGELLAR BIOSYNTHETIC PROTEIN FLIQ"/>
    <property type="match status" value="1"/>
</dbReference>